<dbReference type="AlphaFoldDB" id="A0A3A9YIN0"/>
<proteinExistence type="inferred from homology"/>
<accession>A0A3A9YIN0</accession>
<sequence length="316" mass="33896">MSGFTVPDQSGRLAVVTGANSGLGLETARRLAAAGAEVILAVRDVRKGDLAADDIRATTPAARLRVEQLDLSRLASVADFADRLTAHGRTLDLLVNNAGVMAVPTRHTTADGFELQFGTNHLGHFALTGRLLPLLTAGHEPRVITLSSGTHHFGRIDFDDLQGERRYGAQRAYAQSKLATLMFADELQRRSDRYDWHLLSNAAHPGATRTNLQTAGPSLGLARSAMPLSTRLTLRIPGFWQDVDHGALPTLYAATSPHATGGEYYGPGGPFGLTGEPTVARKSRRSRDAAVAARLWQESERLTGVNYLHSVAPAGH</sequence>
<organism evidence="3 4">
    <name type="scientific">Micromonospora musae</name>
    <dbReference type="NCBI Taxonomy" id="1894970"/>
    <lineage>
        <taxon>Bacteria</taxon>
        <taxon>Bacillati</taxon>
        <taxon>Actinomycetota</taxon>
        <taxon>Actinomycetes</taxon>
        <taxon>Micromonosporales</taxon>
        <taxon>Micromonosporaceae</taxon>
        <taxon>Micromonospora</taxon>
    </lineage>
</organism>
<keyword evidence="2" id="KW-0560">Oxidoreductase</keyword>
<dbReference type="SUPFAM" id="SSF51735">
    <property type="entry name" value="NAD(P)-binding Rossmann-fold domains"/>
    <property type="match status" value="1"/>
</dbReference>
<evidence type="ECO:0000256" key="1">
    <source>
        <dbReference type="ARBA" id="ARBA00006484"/>
    </source>
</evidence>
<dbReference type="GO" id="GO:0016491">
    <property type="term" value="F:oxidoreductase activity"/>
    <property type="evidence" value="ECO:0007669"/>
    <property type="project" value="UniProtKB-KW"/>
</dbReference>
<dbReference type="PRINTS" id="PR00081">
    <property type="entry name" value="GDHRDH"/>
</dbReference>
<dbReference type="NCBIfam" id="NF004513">
    <property type="entry name" value="PRK05854.1"/>
    <property type="match status" value="1"/>
</dbReference>
<dbReference type="PANTHER" id="PTHR24320:SF148">
    <property type="entry name" value="NAD(P)-BINDING ROSSMANN-FOLD SUPERFAMILY PROTEIN"/>
    <property type="match status" value="1"/>
</dbReference>
<dbReference type="InterPro" id="IPR036291">
    <property type="entry name" value="NAD(P)-bd_dom_sf"/>
</dbReference>
<dbReference type="PANTHER" id="PTHR24320">
    <property type="entry name" value="RETINOL DEHYDROGENASE"/>
    <property type="match status" value="1"/>
</dbReference>
<dbReference type="CDD" id="cd05327">
    <property type="entry name" value="retinol-DH_like_SDR_c_like"/>
    <property type="match status" value="1"/>
</dbReference>
<dbReference type="InterPro" id="IPR002347">
    <property type="entry name" value="SDR_fam"/>
</dbReference>
<dbReference type="Gene3D" id="3.40.50.720">
    <property type="entry name" value="NAD(P)-binding Rossmann-like Domain"/>
    <property type="match status" value="1"/>
</dbReference>
<dbReference type="Proteomes" id="UP000275865">
    <property type="component" value="Unassembled WGS sequence"/>
</dbReference>
<comment type="caution">
    <text evidence="3">The sequence shown here is derived from an EMBL/GenBank/DDBJ whole genome shotgun (WGS) entry which is preliminary data.</text>
</comment>
<dbReference type="PROSITE" id="PS00061">
    <property type="entry name" value="ADH_SHORT"/>
    <property type="match status" value="1"/>
</dbReference>
<evidence type="ECO:0000256" key="2">
    <source>
        <dbReference type="ARBA" id="ARBA00023002"/>
    </source>
</evidence>
<reference evidence="3 4" key="1">
    <citation type="submission" date="2018-09" db="EMBL/GenBank/DDBJ databases">
        <title>Micromonospora sp. nov. MS1-9, isolated from a root of Musa sp.</title>
        <authorList>
            <person name="Kuncharoen N."/>
            <person name="Kudo T."/>
            <person name="Ohkuma M."/>
            <person name="Yuki M."/>
            <person name="Tanasupawat S."/>
        </authorList>
    </citation>
    <scope>NUCLEOTIDE SEQUENCE [LARGE SCALE GENOMIC DNA]</scope>
    <source>
        <strain evidence="3 4">MS1-9</strain>
    </source>
</reference>
<protein>
    <submittedName>
        <fullName evidence="3">SDR family NAD(P)-dependent oxidoreductase</fullName>
    </submittedName>
</protein>
<dbReference type="EMBL" id="RAZT01000003">
    <property type="protein sequence ID" value="RKN34554.1"/>
    <property type="molecule type" value="Genomic_DNA"/>
</dbReference>
<name>A0A3A9YIN0_9ACTN</name>
<dbReference type="Pfam" id="PF00106">
    <property type="entry name" value="adh_short"/>
    <property type="match status" value="1"/>
</dbReference>
<evidence type="ECO:0000313" key="3">
    <source>
        <dbReference type="EMBL" id="RKN34554.1"/>
    </source>
</evidence>
<comment type="similarity">
    <text evidence="1">Belongs to the short-chain dehydrogenases/reductases (SDR) family.</text>
</comment>
<evidence type="ECO:0000313" key="4">
    <source>
        <dbReference type="Proteomes" id="UP000275865"/>
    </source>
</evidence>
<dbReference type="RefSeq" id="WP_120688314.1">
    <property type="nucleotide sequence ID" value="NZ_RAZT01000003.1"/>
</dbReference>
<dbReference type="NCBIfam" id="NF004846">
    <property type="entry name" value="PRK06197.1"/>
    <property type="match status" value="1"/>
</dbReference>
<gene>
    <name evidence="3" type="ORF">D7044_06910</name>
</gene>
<dbReference type="InterPro" id="IPR020904">
    <property type="entry name" value="Sc_DH/Rdtase_CS"/>
</dbReference>